<evidence type="ECO:0000259" key="4">
    <source>
        <dbReference type="PROSITE" id="PS51063"/>
    </source>
</evidence>
<dbReference type="RefSeq" id="WP_163901154.1">
    <property type="nucleotide sequence ID" value="NZ_CP048427.1"/>
</dbReference>
<evidence type="ECO:0000313" key="5">
    <source>
        <dbReference type="EMBL" id="NGO66486.1"/>
    </source>
</evidence>
<dbReference type="InterPro" id="IPR036390">
    <property type="entry name" value="WH_DNA-bd_sf"/>
</dbReference>
<dbReference type="Pfam" id="PF00027">
    <property type="entry name" value="cNMP_binding"/>
    <property type="match status" value="1"/>
</dbReference>
<dbReference type="InterPro" id="IPR012318">
    <property type="entry name" value="HTH_CRP"/>
</dbReference>
<name>A0A6M1SI60_9HYPH</name>
<dbReference type="AlphaFoldDB" id="A0A6M1SI60"/>
<keyword evidence="1" id="KW-0805">Transcription regulation</keyword>
<keyword evidence="6" id="KW-1185">Reference proteome</keyword>
<dbReference type="PROSITE" id="PS51063">
    <property type="entry name" value="HTH_CRP_2"/>
    <property type="match status" value="1"/>
</dbReference>
<evidence type="ECO:0000256" key="1">
    <source>
        <dbReference type="ARBA" id="ARBA00023015"/>
    </source>
</evidence>
<dbReference type="InterPro" id="IPR050397">
    <property type="entry name" value="Env_Response_Regulators"/>
</dbReference>
<dbReference type="GO" id="GO:0003700">
    <property type="term" value="F:DNA-binding transcription factor activity"/>
    <property type="evidence" value="ECO:0007669"/>
    <property type="project" value="TreeGrafter"/>
</dbReference>
<dbReference type="CDD" id="cd00038">
    <property type="entry name" value="CAP_ED"/>
    <property type="match status" value="1"/>
</dbReference>
<dbReference type="PANTHER" id="PTHR24567:SF68">
    <property type="entry name" value="DNA-BINDING TRANSCRIPTIONAL DUAL REGULATOR CRP"/>
    <property type="match status" value="1"/>
</dbReference>
<keyword evidence="3" id="KW-0804">Transcription</keyword>
<dbReference type="GO" id="GO:0003677">
    <property type="term" value="F:DNA binding"/>
    <property type="evidence" value="ECO:0007669"/>
    <property type="project" value="UniProtKB-KW"/>
</dbReference>
<dbReference type="EMBL" id="JAAKZH010000011">
    <property type="protein sequence ID" value="NGO66486.1"/>
    <property type="molecule type" value="Genomic_DNA"/>
</dbReference>
<gene>
    <name evidence="5" type="ORF">G6N76_22730</name>
</gene>
<dbReference type="Gene3D" id="2.60.120.10">
    <property type="entry name" value="Jelly Rolls"/>
    <property type="match status" value="1"/>
</dbReference>
<dbReference type="Gene3D" id="1.10.10.10">
    <property type="entry name" value="Winged helix-like DNA-binding domain superfamily/Winged helix DNA-binding domain"/>
    <property type="match status" value="1"/>
</dbReference>
<keyword evidence="2" id="KW-0238">DNA-binding</keyword>
<accession>A0A6M1SI60</accession>
<evidence type="ECO:0000313" key="6">
    <source>
        <dbReference type="Proteomes" id="UP000477849"/>
    </source>
</evidence>
<comment type="caution">
    <text evidence="5">The sequence shown here is derived from an EMBL/GenBank/DDBJ whole genome shotgun (WGS) entry which is preliminary data.</text>
</comment>
<dbReference type="PANTHER" id="PTHR24567">
    <property type="entry name" value="CRP FAMILY TRANSCRIPTIONAL REGULATORY PROTEIN"/>
    <property type="match status" value="1"/>
</dbReference>
<evidence type="ECO:0000256" key="2">
    <source>
        <dbReference type="ARBA" id="ARBA00023125"/>
    </source>
</evidence>
<dbReference type="GO" id="GO:0005829">
    <property type="term" value="C:cytosol"/>
    <property type="evidence" value="ECO:0007669"/>
    <property type="project" value="TreeGrafter"/>
</dbReference>
<reference evidence="5 6" key="1">
    <citation type="submission" date="2020-02" db="EMBL/GenBank/DDBJ databases">
        <title>Genome sequence of the type strain CCBAU10050 of Rhizobium daejeonense.</title>
        <authorList>
            <person name="Gao J."/>
            <person name="Sun J."/>
        </authorList>
    </citation>
    <scope>NUCLEOTIDE SEQUENCE [LARGE SCALE GENOMIC DNA]</scope>
    <source>
        <strain evidence="5 6">CCBAU10050</strain>
    </source>
</reference>
<feature type="domain" description="HTH crp-type" evidence="4">
    <location>
        <begin position="158"/>
        <end position="232"/>
    </location>
</feature>
<dbReference type="Pfam" id="PF13545">
    <property type="entry name" value="HTH_Crp_2"/>
    <property type="match status" value="1"/>
</dbReference>
<sequence>MASDFRQSSTRVRCSECPLRVKSHFRAFSGEELDFVSNFKRGELNTDAGATVLVEGANSAHLYTVLEGWGFRYKILEDGRRQILNYVVPGDMVGLQGAVMAEMQHSVEALTPMVLCMFERSRLFSLFERHAGLAYDLTWLAAREESILDEHLLSIGRRTALERAAYLLAFLHERGRLAGLLDDDRRYVPVTQAHVADTLGLSVVHTNKTLKRLSDRGMIRWLDRGCDILDVRALCEVANWQPDETRQRPFI</sequence>
<evidence type="ECO:0000256" key="3">
    <source>
        <dbReference type="ARBA" id="ARBA00023163"/>
    </source>
</evidence>
<organism evidence="5 6">
    <name type="scientific">Rhizobium daejeonense</name>
    <dbReference type="NCBI Taxonomy" id="240521"/>
    <lineage>
        <taxon>Bacteria</taxon>
        <taxon>Pseudomonadati</taxon>
        <taxon>Pseudomonadota</taxon>
        <taxon>Alphaproteobacteria</taxon>
        <taxon>Hyphomicrobiales</taxon>
        <taxon>Rhizobiaceae</taxon>
        <taxon>Rhizobium/Agrobacterium group</taxon>
        <taxon>Rhizobium</taxon>
    </lineage>
</organism>
<protein>
    <submittedName>
        <fullName evidence="5">Crp/Fnr family transcriptional regulator</fullName>
    </submittedName>
</protein>
<dbReference type="InterPro" id="IPR000595">
    <property type="entry name" value="cNMP-bd_dom"/>
</dbReference>
<proteinExistence type="predicted"/>
<dbReference type="InterPro" id="IPR014710">
    <property type="entry name" value="RmlC-like_jellyroll"/>
</dbReference>
<dbReference type="Proteomes" id="UP000477849">
    <property type="component" value="Unassembled WGS sequence"/>
</dbReference>
<dbReference type="InterPro" id="IPR018490">
    <property type="entry name" value="cNMP-bd_dom_sf"/>
</dbReference>
<dbReference type="InterPro" id="IPR036388">
    <property type="entry name" value="WH-like_DNA-bd_sf"/>
</dbReference>
<dbReference type="SUPFAM" id="SSF46785">
    <property type="entry name" value="Winged helix' DNA-binding domain"/>
    <property type="match status" value="1"/>
</dbReference>
<dbReference type="SUPFAM" id="SSF51206">
    <property type="entry name" value="cAMP-binding domain-like"/>
    <property type="match status" value="1"/>
</dbReference>